<dbReference type="PROSITE" id="PS51464">
    <property type="entry name" value="SIS"/>
    <property type="match status" value="1"/>
</dbReference>
<dbReference type="KEGG" id="lhw:BSQ49_09770"/>
<dbReference type="PANTHER" id="PTHR38418">
    <property type="entry name" value="SUGAR ISOMERASE, KPSF/GUTQ (AFU_ORTHOLOGUE AFUA_6G08860)"/>
    <property type="match status" value="1"/>
</dbReference>
<reference evidence="2 3" key="1">
    <citation type="submission" date="2016-11" db="EMBL/GenBank/DDBJ databases">
        <title>Interaction between Lactobacillus species and yeast in water kefir.</title>
        <authorList>
            <person name="Behr J."/>
            <person name="Xu D."/>
            <person name="Vogel R.F."/>
        </authorList>
    </citation>
    <scope>NUCLEOTIDE SEQUENCE [LARGE SCALE GENOMIC DNA]</scope>
    <source>
        <strain evidence="2 3">TMW 1.1822</strain>
    </source>
</reference>
<dbReference type="GO" id="GO:0016853">
    <property type="term" value="F:isomerase activity"/>
    <property type="evidence" value="ECO:0007669"/>
    <property type="project" value="UniProtKB-KW"/>
</dbReference>
<sequence length="203" mass="21793">MADNNKEIEQLKKVFEIEGNEISKLTSTLDFDVIADFCNLIDQTKGKIILTGCGTSAMAAKKAMHTLNVIGISAFFLSPSDAVHGALGAVKENDVVIFISKGGSTKELTAFLPNVKEKKAKIVAITEKKNSKIAQSADIIVPVHVEHEADSFNMLATASTLAVISLFDAIAVTLMGKESFTKDQFLVNHPSGDVGERLEKGIK</sequence>
<feature type="domain" description="SIS" evidence="1">
    <location>
        <begin position="37"/>
        <end position="180"/>
    </location>
</feature>
<organism evidence="2 3">
    <name type="scientific">Liquorilactobacillus hordei</name>
    <dbReference type="NCBI Taxonomy" id="468911"/>
    <lineage>
        <taxon>Bacteria</taxon>
        <taxon>Bacillati</taxon>
        <taxon>Bacillota</taxon>
        <taxon>Bacilli</taxon>
        <taxon>Lactobacillales</taxon>
        <taxon>Lactobacillaceae</taxon>
        <taxon>Liquorilactobacillus</taxon>
    </lineage>
</organism>
<dbReference type="Pfam" id="PF01380">
    <property type="entry name" value="SIS"/>
    <property type="match status" value="1"/>
</dbReference>
<dbReference type="Gene3D" id="3.40.50.10490">
    <property type="entry name" value="Glucose-6-phosphate isomerase like protein, domain 1"/>
    <property type="match status" value="1"/>
</dbReference>
<protein>
    <submittedName>
        <fullName evidence="2">Phosphosugar isomerase</fullName>
    </submittedName>
</protein>
<gene>
    <name evidence="2" type="ORF">BSQ49_09770</name>
</gene>
<accession>A0A3Q8CA75</accession>
<dbReference type="GO" id="GO:0097367">
    <property type="term" value="F:carbohydrate derivative binding"/>
    <property type="evidence" value="ECO:0007669"/>
    <property type="project" value="InterPro"/>
</dbReference>
<name>A0A3Q8CA75_9LACO</name>
<dbReference type="PANTHER" id="PTHR38418:SF2">
    <property type="entry name" value="SUGAR ISOMERASE, KPSF_GUTQ (AFU_ORTHOLOGUE AFUA_6G08860)"/>
    <property type="match status" value="1"/>
</dbReference>
<dbReference type="InterPro" id="IPR035474">
    <property type="entry name" value="SIS_Kpsf"/>
</dbReference>
<evidence type="ECO:0000313" key="3">
    <source>
        <dbReference type="Proteomes" id="UP000314960"/>
    </source>
</evidence>
<dbReference type="GO" id="GO:1901135">
    <property type="term" value="P:carbohydrate derivative metabolic process"/>
    <property type="evidence" value="ECO:0007669"/>
    <property type="project" value="InterPro"/>
</dbReference>
<dbReference type="Proteomes" id="UP000314960">
    <property type="component" value="Chromosome"/>
</dbReference>
<dbReference type="AlphaFoldDB" id="A0A3Q8CA75"/>
<dbReference type="InterPro" id="IPR046348">
    <property type="entry name" value="SIS_dom_sf"/>
</dbReference>
<dbReference type="EMBL" id="CP018176">
    <property type="protein sequence ID" value="AUJ30444.1"/>
    <property type="molecule type" value="Genomic_DNA"/>
</dbReference>
<proteinExistence type="predicted"/>
<dbReference type="RefSeq" id="WP_141054648.1">
    <property type="nucleotide sequence ID" value="NZ_CP018176.1"/>
</dbReference>
<evidence type="ECO:0000313" key="2">
    <source>
        <dbReference type="EMBL" id="AUJ30444.1"/>
    </source>
</evidence>
<evidence type="ECO:0000259" key="1">
    <source>
        <dbReference type="PROSITE" id="PS51464"/>
    </source>
</evidence>
<dbReference type="CDD" id="cd05014">
    <property type="entry name" value="SIS_Kpsf"/>
    <property type="match status" value="1"/>
</dbReference>
<dbReference type="InterPro" id="IPR001347">
    <property type="entry name" value="SIS_dom"/>
</dbReference>
<dbReference type="SUPFAM" id="SSF53697">
    <property type="entry name" value="SIS domain"/>
    <property type="match status" value="1"/>
</dbReference>
<keyword evidence="2" id="KW-0413">Isomerase</keyword>